<dbReference type="PANTHER" id="PTHR30204">
    <property type="entry name" value="REDOX-CYCLING DRUG-SENSING TRANSCRIPTIONAL ACTIVATOR SOXR"/>
    <property type="match status" value="1"/>
</dbReference>
<dbReference type="InterPro" id="IPR001932">
    <property type="entry name" value="PPM-type_phosphatase-like_dom"/>
</dbReference>
<dbReference type="SMART" id="SM00332">
    <property type="entry name" value="PP2Cc"/>
    <property type="match status" value="1"/>
</dbReference>
<dbReference type="PROSITE" id="PS51746">
    <property type="entry name" value="PPM_2"/>
    <property type="match status" value="1"/>
</dbReference>
<keyword evidence="5" id="KW-1185">Reference proteome</keyword>
<proteinExistence type="predicted"/>
<evidence type="ECO:0000313" key="4">
    <source>
        <dbReference type="EMBL" id="MFC7278751.1"/>
    </source>
</evidence>
<gene>
    <name evidence="4" type="ORF">ACFQS1_32695</name>
</gene>
<keyword evidence="1" id="KW-0238">DNA-binding</keyword>
<sequence length="352" mass="36728">MGLVTIGAFARAAKLTPKALRLYDDLGLLPPAAVDGESGYRFYDLDQLGRAGMIARLRGIGMPLAEIRAVCDLEPAVAIEAITAYWRRVSAETAGRAHNVALLVEHLSQKGAVMSDTTFKYAVRCDIGRGRDTNEDAAYAGERLLAVADGTRGAGDVAGTAIEALRAIELTDAPAAELLAGLAAAVEQADRSVRAGKTDAATTLTAILRRGTQLALAHIGDTRAYLLRGGELSPLTQDHTWVRNEVERGRLSAEEAAAHPQRALLTRALGASAQPVEADLALRTALVGDRYLLCSDGISAVVGRGDLQAALSAASDPEAAVQRLVELAYAAGAPDNIACVVADVVGGERDAS</sequence>
<evidence type="ECO:0000256" key="1">
    <source>
        <dbReference type="ARBA" id="ARBA00023125"/>
    </source>
</evidence>
<dbReference type="Gene3D" id="3.60.40.10">
    <property type="entry name" value="PPM-type phosphatase domain"/>
    <property type="match status" value="1"/>
</dbReference>
<organism evidence="4 5">
    <name type="scientific">Paractinoplanes rhizophilus</name>
    <dbReference type="NCBI Taxonomy" id="1416877"/>
    <lineage>
        <taxon>Bacteria</taxon>
        <taxon>Bacillati</taxon>
        <taxon>Actinomycetota</taxon>
        <taxon>Actinomycetes</taxon>
        <taxon>Micromonosporales</taxon>
        <taxon>Micromonosporaceae</taxon>
        <taxon>Paractinoplanes</taxon>
    </lineage>
</organism>
<dbReference type="Gene3D" id="1.10.1660.10">
    <property type="match status" value="1"/>
</dbReference>
<evidence type="ECO:0000259" key="3">
    <source>
        <dbReference type="PROSITE" id="PS51746"/>
    </source>
</evidence>
<dbReference type="SUPFAM" id="SSF81606">
    <property type="entry name" value="PP2C-like"/>
    <property type="match status" value="1"/>
</dbReference>
<dbReference type="Pfam" id="PF13411">
    <property type="entry name" value="MerR_1"/>
    <property type="match status" value="1"/>
</dbReference>
<dbReference type="SUPFAM" id="SSF46955">
    <property type="entry name" value="Putative DNA-binding domain"/>
    <property type="match status" value="1"/>
</dbReference>
<reference evidence="5" key="1">
    <citation type="journal article" date="2019" name="Int. J. Syst. Evol. Microbiol.">
        <title>The Global Catalogue of Microorganisms (GCM) 10K type strain sequencing project: providing services to taxonomists for standard genome sequencing and annotation.</title>
        <authorList>
            <consortium name="The Broad Institute Genomics Platform"/>
            <consortium name="The Broad Institute Genome Sequencing Center for Infectious Disease"/>
            <person name="Wu L."/>
            <person name="Ma J."/>
        </authorList>
    </citation>
    <scope>NUCLEOTIDE SEQUENCE [LARGE SCALE GENOMIC DNA]</scope>
    <source>
        <strain evidence="5">XZYJT-10</strain>
    </source>
</reference>
<dbReference type="SMART" id="SM00331">
    <property type="entry name" value="PP2C_SIG"/>
    <property type="match status" value="1"/>
</dbReference>
<dbReference type="RefSeq" id="WP_378975861.1">
    <property type="nucleotide sequence ID" value="NZ_JBHTBJ010000037.1"/>
</dbReference>
<dbReference type="CDD" id="cd00143">
    <property type="entry name" value="PP2Cc"/>
    <property type="match status" value="1"/>
</dbReference>
<dbReference type="InterPro" id="IPR036457">
    <property type="entry name" value="PPM-type-like_dom_sf"/>
</dbReference>
<name>A0ABW2I1M2_9ACTN</name>
<dbReference type="SMART" id="SM00422">
    <property type="entry name" value="HTH_MERR"/>
    <property type="match status" value="1"/>
</dbReference>
<evidence type="ECO:0000259" key="2">
    <source>
        <dbReference type="PROSITE" id="PS50937"/>
    </source>
</evidence>
<feature type="domain" description="HTH merR-type" evidence="2">
    <location>
        <begin position="3"/>
        <end position="73"/>
    </location>
</feature>
<dbReference type="PANTHER" id="PTHR30204:SF97">
    <property type="entry name" value="MERR FAMILY REGULATORY PROTEIN"/>
    <property type="match status" value="1"/>
</dbReference>
<dbReference type="EMBL" id="JBHTBJ010000037">
    <property type="protein sequence ID" value="MFC7278751.1"/>
    <property type="molecule type" value="Genomic_DNA"/>
</dbReference>
<dbReference type="InterPro" id="IPR047057">
    <property type="entry name" value="MerR_fam"/>
</dbReference>
<dbReference type="InterPro" id="IPR009061">
    <property type="entry name" value="DNA-bd_dom_put_sf"/>
</dbReference>
<dbReference type="CDD" id="cd01107">
    <property type="entry name" value="HTH_BmrR"/>
    <property type="match status" value="1"/>
</dbReference>
<dbReference type="Pfam" id="PF00481">
    <property type="entry name" value="PP2C"/>
    <property type="match status" value="1"/>
</dbReference>
<evidence type="ECO:0000313" key="5">
    <source>
        <dbReference type="Proteomes" id="UP001596548"/>
    </source>
</evidence>
<feature type="domain" description="PPM-type phosphatase" evidence="3">
    <location>
        <begin position="120"/>
        <end position="344"/>
    </location>
</feature>
<dbReference type="Proteomes" id="UP001596548">
    <property type="component" value="Unassembled WGS sequence"/>
</dbReference>
<comment type="caution">
    <text evidence="4">The sequence shown here is derived from an EMBL/GenBank/DDBJ whole genome shotgun (WGS) entry which is preliminary data.</text>
</comment>
<accession>A0ABW2I1M2</accession>
<dbReference type="PROSITE" id="PS50937">
    <property type="entry name" value="HTH_MERR_2"/>
    <property type="match status" value="1"/>
</dbReference>
<dbReference type="InterPro" id="IPR000551">
    <property type="entry name" value="MerR-type_HTH_dom"/>
</dbReference>
<protein>
    <submittedName>
        <fullName evidence="4">MerR family transcriptional regulator</fullName>
    </submittedName>
</protein>